<keyword evidence="1" id="KW-0472">Membrane</keyword>
<accession>A0AAP9CGB4</accession>
<feature type="transmembrane region" description="Helical" evidence="1">
    <location>
        <begin position="6"/>
        <end position="27"/>
    </location>
</feature>
<evidence type="ECO:0000313" key="4">
    <source>
        <dbReference type="Proteomes" id="UP000230633"/>
    </source>
</evidence>
<name>A0AAP9CGB4_9SPIR</name>
<protein>
    <submittedName>
        <fullName evidence="3">Uncharacterized protein</fullName>
    </submittedName>
</protein>
<dbReference type="SUPFAM" id="SSF52833">
    <property type="entry name" value="Thioredoxin-like"/>
    <property type="match status" value="1"/>
</dbReference>
<reference evidence="5" key="1">
    <citation type="submission" date="2019-03" db="EMBL/GenBank/DDBJ databases">
        <title>Whole genome sequencing of Borrelia miyamotoi strains isolated at the Russian territory.</title>
        <authorList>
            <person name="Kuleshov K.V."/>
            <person name="Platonov A.E."/>
            <person name="Goptar I.A."/>
            <person name="Shipulin G.A."/>
            <person name="Markelov M.L."/>
            <person name="Koetsveld J."/>
            <person name="Kolyasnikova N.M."/>
            <person name="Sarksyan D.S."/>
            <person name="Toporkova M.G."/>
            <person name="Hovius J.W."/>
        </authorList>
    </citation>
    <scope>NUCLEOTIDE SEQUENCE [LARGE SCALE GENOMIC DNA]</scope>
    <source>
        <strain evidence="5">Yekat-76</strain>
    </source>
</reference>
<keyword evidence="1" id="KW-1133">Transmembrane helix</keyword>
<organism evidence="3 5">
    <name type="scientific">Borrelia miyamotoi</name>
    <dbReference type="NCBI Taxonomy" id="47466"/>
    <lineage>
        <taxon>Bacteria</taxon>
        <taxon>Pseudomonadati</taxon>
        <taxon>Spirochaetota</taxon>
        <taxon>Spirochaetia</taxon>
        <taxon>Spirochaetales</taxon>
        <taxon>Borreliaceae</taxon>
        <taxon>Borrelia</taxon>
    </lineage>
</organism>
<gene>
    <name evidence="2" type="ORF">CNO13_03930</name>
    <name evidence="3" type="ORF">EZU67_03915</name>
</gene>
<keyword evidence="4" id="KW-1185">Reference proteome</keyword>
<evidence type="ECO:0000313" key="3">
    <source>
        <dbReference type="EMBL" id="QBK62283.1"/>
    </source>
</evidence>
<dbReference type="EMBL" id="CP036557">
    <property type="protein sequence ID" value="QBK62283.1"/>
    <property type="molecule type" value="Genomic_DNA"/>
</dbReference>
<proteinExistence type="predicted"/>
<evidence type="ECO:0000256" key="1">
    <source>
        <dbReference type="SAM" id="Phobius"/>
    </source>
</evidence>
<reference evidence="3" key="2">
    <citation type="submission" date="2022-12" db="EMBL/GenBank/DDBJ databases">
        <title>Whole genome sequencing of Borrelia miyamotoi strains isolated at the Russian territory.</title>
        <authorList>
            <person name="Kuleshov K.V."/>
            <person name="Platonov A.E."/>
            <person name="Goptar I.A."/>
            <person name="Shipulin G.A."/>
            <person name="Markelov M.L."/>
            <person name="Koetsveld J."/>
            <person name="Kolyasnikova N.M."/>
            <person name="Sarksyan D.S."/>
            <person name="Toporkova M.G."/>
            <person name="Hovius J.W."/>
        </authorList>
    </citation>
    <scope>NUCLEOTIDE SEQUENCE</scope>
    <source>
        <strain evidence="2 4">Yekat-1</strain>
        <strain evidence="3">Yekat-76</strain>
    </source>
</reference>
<dbReference type="AlphaFoldDB" id="A0AAP9CGB4"/>
<dbReference type="RefSeq" id="WP_025444041.1">
    <property type="nucleotide sequence ID" value="NZ_AP024371.1"/>
</dbReference>
<dbReference type="EMBL" id="CP024333">
    <property type="protein sequence ID" value="ATQ16292.1"/>
    <property type="molecule type" value="Genomic_DNA"/>
</dbReference>
<evidence type="ECO:0000313" key="5">
    <source>
        <dbReference type="Proteomes" id="UP000291995"/>
    </source>
</evidence>
<dbReference type="Proteomes" id="UP000230633">
    <property type="component" value="Chromosome"/>
</dbReference>
<sequence>MRFVSLFIIFIAFGFVYLFSLSSNIIFQDSYKHAMHEAQKLHKNVLILVGRDVKDNLIKDFLNSFEDDSLLKAISKKNVFLIIDVNNEIFGEINLKRSPVLFFVDSKSEQVKAAYIGSIKDTVQYNQEFLNYALGVSKLDNIIHKNNESNNYEVNTFHDKVFFYKTLGGHWRLKMNGQDKKLLPSKIKLKEFLVFKDENEKNFYAFPKSLKGSIYFSEADNEEWKLFGQIKS</sequence>
<keyword evidence="1" id="KW-0812">Transmembrane</keyword>
<evidence type="ECO:0000313" key="2">
    <source>
        <dbReference type="EMBL" id="ATQ16292.1"/>
    </source>
</evidence>
<dbReference type="Proteomes" id="UP000291995">
    <property type="component" value="Chromosome"/>
</dbReference>
<dbReference type="InterPro" id="IPR036249">
    <property type="entry name" value="Thioredoxin-like_sf"/>
</dbReference>
<dbReference type="GeneID" id="75117783"/>